<proteinExistence type="predicted"/>
<evidence type="ECO:0000313" key="5">
    <source>
        <dbReference type="Proteomes" id="UP000477782"/>
    </source>
</evidence>
<feature type="domain" description="Plasmid replication protein C C-terminal" evidence="3">
    <location>
        <begin position="257"/>
        <end position="354"/>
    </location>
</feature>
<dbReference type="InterPro" id="IPR047611">
    <property type="entry name" value="RepABC_RepC"/>
</dbReference>
<name>A0A6M0QX23_9RHOB</name>
<evidence type="ECO:0000256" key="1">
    <source>
        <dbReference type="SAM" id="MobiDB-lite"/>
    </source>
</evidence>
<dbReference type="NCBIfam" id="NF040974">
    <property type="entry name" value="RepABC_RepC"/>
    <property type="match status" value="1"/>
</dbReference>
<dbReference type="Proteomes" id="UP000477782">
    <property type="component" value="Unassembled WGS sequence"/>
</dbReference>
<feature type="compositionally biased region" description="Polar residues" evidence="1">
    <location>
        <begin position="211"/>
        <end position="226"/>
    </location>
</feature>
<feature type="domain" description="Plasmid replication protein C N-terminal" evidence="2">
    <location>
        <begin position="15"/>
        <end position="168"/>
    </location>
</feature>
<reference evidence="4 5" key="1">
    <citation type="submission" date="2020-02" db="EMBL/GenBank/DDBJ databases">
        <authorList>
            <person name="Chen W.-M."/>
        </authorList>
    </citation>
    <scope>NUCLEOTIDE SEQUENCE [LARGE SCALE GENOMIC DNA]</scope>
    <source>
        <strain evidence="4 5">KMS-5</strain>
    </source>
</reference>
<feature type="compositionally biased region" description="Basic and acidic residues" evidence="1">
    <location>
        <begin position="232"/>
        <end position="246"/>
    </location>
</feature>
<organism evidence="4 5">
    <name type="scientific">Tabrizicola oligotrophica</name>
    <dbReference type="NCBI Taxonomy" id="2710650"/>
    <lineage>
        <taxon>Bacteria</taxon>
        <taxon>Pseudomonadati</taxon>
        <taxon>Pseudomonadota</taxon>
        <taxon>Alphaproteobacteria</taxon>
        <taxon>Rhodobacterales</taxon>
        <taxon>Paracoccaceae</taxon>
        <taxon>Tabrizicola</taxon>
    </lineage>
</organism>
<accession>A0A6M0QX23</accession>
<dbReference type="EMBL" id="JAAIVJ010000018">
    <property type="protein sequence ID" value="NEY92048.1"/>
    <property type="molecule type" value="Genomic_DNA"/>
</dbReference>
<dbReference type="InterPro" id="IPR021760">
    <property type="entry name" value="RepC_C"/>
</dbReference>
<sequence length="370" mass="41330">MAFEHASAPTGQRVSKALSVDNAKPDRFTLMETLSRAASRLGLGPSVVATVDALLSCLPPKRTHDVVFASNATLVLRRNGISDRTLRRHLAELVALGLMTRIDSPNGKRYSKRDPLMGTALRFGLNLAPLFSAYDRLLALAQERAAEMNRANYLRTKLGCLVRHLANLGFSEIADEARRILRRQLSVDQLESCLTDLEARMQPLENITVETPLSTEEMSGSNGQNVRHQHNSKKENTDKEVDRLEPTHPSANRSLHLEQLTQACPEATSFLTDKLSSPVDVIAHARRLAPMIGIDRYCYETAERRLGSLETALTIWGLMERQSRIARLGAYFRSITSGNRSQSFDPWELINQLVRQASRLSPHCPRTTEP</sequence>
<evidence type="ECO:0000313" key="4">
    <source>
        <dbReference type="EMBL" id="NEY92048.1"/>
    </source>
</evidence>
<evidence type="ECO:0000259" key="3">
    <source>
        <dbReference type="Pfam" id="PF11800"/>
    </source>
</evidence>
<dbReference type="RefSeq" id="WP_164628014.1">
    <property type="nucleotide sequence ID" value="NZ_JAAIVJ010000018.1"/>
</dbReference>
<keyword evidence="5" id="KW-1185">Reference proteome</keyword>
<comment type="caution">
    <text evidence="4">The sequence shown here is derived from an EMBL/GenBank/DDBJ whole genome shotgun (WGS) entry which is preliminary data.</text>
</comment>
<gene>
    <name evidence="4" type="ORF">G4Z14_17295</name>
</gene>
<dbReference type="AlphaFoldDB" id="A0A6M0QX23"/>
<feature type="region of interest" description="Disordered" evidence="1">
    <location>
        <begin position="211"/>
        <end position="254"/>
    </location>
</feature>
<dbReference type="Pfam" id="PF11800">
    <property type="entry name" value="RP-C_C"/>
    <property type="match status" value="1"/>
</dbReference>
<protein>
    <submittedName>
        <fullName evidence="4">Replication protein C</fullName>
    </submittedName>
</protein>
<dbReference type="Pfam" id="PF03428">
    <property type="entry name" value="RP-C"/>
    <property type="match status" value="1"/>
</dbReference>
<evidence type="ECO:0000259" key="2">
    <source>
        <dbReference type="Pfam" id="PF03428"/>
    </source>
</evidence>
<dbReference type="InterPro" id="IPR005090">
    <property type="entry name" value="RepC_N"/>
</dbReference>